<dbReference type="CDD" id="cd06127">
    <property type="entry name" value="DEDDh"/>
    <property type="match status" value="1"/>
</dbReference>
<evidence type="ECO:0000256" key="1">
    <source>
        <dbReference type="ARBA" id="ARBA00022722"/>
    </source>
</evidence>
<comment type="caution">
    <text evidence="5">The sequence shown here is derived from an EMBL/GenBank/DDBJ whole genome shotgun (WGS) entry which is preliminary data.</text>
</comment>
<keyword evidence="1" id="KW-0540">Nuclease</keyword>
<dbReference type="NCBIfam" id="NF005836">
    <property type="entry name" value="PRK07740.1"/>
    <property type="match status" value="1"/>
</dbReference>
<keyword evidence="3" id="KW-0269">Exonuclease</keyword>
<gene>
    <name evidence="5" type="ORF">J2Z37_004500</name>
</gene>
<keyword evidence="2" id="KW-0378">Hydrolase</keyword>
<name>A0ABS4GX86_9BACL</name>
<dbReference type="PANTHER" id="PTHR30231">
    <property type="entry name" value="DNA POLYMERASE III SUBUNIT EPSILON"/>
    <property type="match status" value="1"/>
</dbReference>
<evidence type="ECO:0000313" key="6">
    <source>
        <dbReference type="Proteomes" id="UP001519343"/>
    </source>
</evidence>
<dbReference type="PANTHER" id="PTHR30231:SF4">
    <property type="entry name" value="PROTEIN NEN2"/>
    <property type="match status" value="1"/>
</dbReference>
<dbReference type="InterPro" id="IPR036397">
    <property type="entry name" value="RNaseH_sf"/>
</dbReference>
<dbReference type="Pfam" id="PF00929">
    <property type="entry name" value="RNase_T"/>
    <property type="match status" value="1"/>
</dbReference>
<proteinExistence type="predicted"/>
<evidence type="ECO:0000256" key="2">
    <source>
        <dbReference type="ARBA" id="ARBA00022801"/>
    </source>
</evidence>
<accession>A0ABS4GX86</accession>
<evidence type="ECO:0000256" key="3">
    <source>
        <dbReference type="ARBA" id="ARBA00022839"/>
    </source>
</evidence>
<keyword evidence="6" id="KW-1185">Reference proteome</keyword>
<dbReference type="SUPFAM" id="SSF53098">
    <property type="entry name" value="Ribonuclease H-like"/>
    <property type="match status" value="1"/>
</dbReference>
<dbReference type="Gene3D" id="3.30.420.10">
    <property type="entry name" value="Ribonuclease H-like superfamily/Ribonuclease H"/>
    <property type="match status" value="1"/>
</dbReference>
<dbReference type="InterPro" id="IPR013520">
    <property type="entry name" value="Ribonucl_H"/>
</dbReference>
<dbReference type="EMBL" id="JAGGKT010000022">
    <property type="protein sequence ID" value="MBP1934480.1"/>
    <property type="molecule type" value="Genomic_DNA"/>
</dbReference>
<keyword evidence="5" id="KW-0548">Nucleotidyltransferase</keyword>
<dbReference type="EC" id="2.7.7.7" evidence="5"/>
<dbReference type="GO" id="GO:0003887">
    <property type="term" value="F:DNA-directed DNA polymerase activity"/>
    <property type="evidence" value="ECO:0007669"/>
    <property type="project" value="UniProtKB-EC"/>
</dbReference>
<evidence type="ECO:0000259" key="4">
    <source>
        <dbReference type="SMART" id="SM00479"/>
    </source>
</evidence>
<dbReference type="SMART" id="SM00479">
    <property type="entry name" value="EXOIII"/>
    <property type="match status" value="1"/>
</dbReference>
<organism evidence="5 6">
    <name type="scientific">Ammoniphilus resinae</name>
    <dbReference type="NCBI Taxonomy" id="861532"/>
    <lineage>
        <taxon>Bacteria</taxon>
        <taxon>Bacillati</taxon>
        <taxon>Bacillota</taxon>
        <taxon>Bacilli</taxon>
        <taxon>Bacillales</taxon>
        <taxon>Paenibacillaceae</taxon>
        <taxon>Aneurinibacillus group</taxon>
        <taxon>Ammoniphilus</taxon>
    </lineage>
</organism>
<dbReference type="InterPro" id="IPR012337">
    <property type="entry name" value="RNaseH-like_sf"/>
</dbReference>
<evidence type="ECO:0000313" key="5">
    <source>
        <dbReference type="EMBL" id="MBP1934480.1"/>
    </source>
</evidence>
<sequence>MPFEPFFYFMRGIHGKLNNHGPGSVYGGQDYQHAAFLRRMQKEMRQDEVLDVPLTALNVVVFDFETTGFFPEKGDEIISIGAVRVCGGEIQEDPFYSLVRYEQELSSEIEILTGLTREQLKDAPLLSEVLIRFFHFTQHSPLVAHHANHEKSFLQHASWKLFRTQLQHRIVDTSFLYRIAEPSLKLVRLEDLCNHNDISIVNRHHALGDAMLTAQLWSIYIEKVNQLGCKTLRDVYHRLAR</sequence>
<dbReference type="Proteomes" id="UP001519343">
    <property type="component" value="Unassembled WGS sequence"/>
</dbReference>
<dbReference type="RefSeq" id="WP_209812470.1">
    <property type="nucleotide sequence ID" value="NZ_JAGGKT010000022.1"/>
</dbReference>
<protein>
    <submittedName>
        <fullName evidence="5">DNA polymerase-3 subunit epsilon</fullName>
        <ecNumber evidence="5">2.7.7.7</ecNumber>
    </submittedName>
</protein>
<keyword evidence="5" id="KW-0808">Transferase</keyword>
<dbReference type="InterPro" id="IPR006054">
    <property type="entry name" value="DnaQ"/>
</dbReference>
<reference evidence="5 6" key="1">
    <citation type="submission" date="2021-03" db="EMBL/GenBank/DDBJ databases">
        <title>Genomic Encyclopedia of Type Strains, Phase IV (KMG-IV): sequencing the most valuable type-strain genomes for metagenomic binning, comparative biology and taxonomic classification.</title>
        <authorList>
            <person name="Goeker M."/>
        </authorList>
    </citation>
    <scope>NUCLEOTIDE SEQUENCE [LARGE SCALE GENOMIC DNA]</scope>
    <source>
        <strain evidence="5 6">DSM 24738</strain>
    </source>
</reference>
<feature type="domain" description="Exonuclease" evidence="4">
    <location>
        <begin position="58"/>
        <end position="226"/>
    </location>
</feature>
<dbReference type="NCBIfam" id="TIGR00573">
    <property type="entry name" value="dnaq"/>
    <property type="match status" value="1"/>
</dbReference>